<protein>
    <recommendedName>
        <fullName evidence="4">Laminin G domain-containing protein</fullName>
    </recommendedName>
</protein>
<evidence type="ECO:0000313" key="3">
    <source>
        <dbReference type="Proteomes" id="UP000069272"/>
    </source>
</evidence>
<dbReference type="STRING" id="7167.A0A182F729"/>
<dbReference type="Gene3D" id="2.60.120.200">
    <property type="match status" value="1"/>
</dbReference>
<dbReference type="EnsemblMetazoa" id="AALB002287-RA">
    <property type="protein sequence ID" value="AALB002287-PA"/>
    <property type="gene ID" value="AALB002287"/>
</dbReference>
<dbReference type="AlphaFoldDB" id="A0A182F729"/>
<feature type="compositionally biased region" description="Low complexity" evidence="1">
    <location>
        <begin position="195"/>
        <end position="209"/>
    </location>
</feature>
<name>A0A182F729_ANOAL</name>
<dbReference type="InterPro" id="IPR036383">
    <property type="entry name" value="TSP1_rpt_sf"/>
</dbReference>
<reference evidence="2 3" key="1">
    <citation type="journal article" date="2017" name="G3 (Bethesda)">
        <title>The Physical Genome Mapping of Anopheles albimanus Corrected Scaffold Misassemblies and Identified Interarm Rearrangements in Genus Anopheles.</title>
        <authorList>
            <person name="Artemov G.N."/>
            <person name="Peery A.N."/>
            <person name="Jiang X."/>
            <person name="Tu Z."/>
            <person name="Stegniy V.N."/>
            <person name="Sharakhova M.V."/>
            <person name="Sharakhov I.V."/>
        </authorList>
    </citation>
    <scope>NUCLEOTIDE SEQUENCE [LARGE SCALE GENOMIC DNA]</scope>
    <source>
        <strain evidence="2 3">ALBI9_A</strain>
    </source>
</reference>
<feature type="region of interest" description="Disordered" evidence="1">
    <location>
        <begin position="313"/>
        <end position="366"/>
    </location>
</feature>
<reference evidence="2" key="2">
    <citation type="submission" date="2022-08" db="UniProtKB">
        <authorList>
            <consortium name="EnsemblMetazoa"/>
        </authorList>
    </citation>
    <scope>IDENTIFICATION</scope>
    <source>
        <strain evidence="2">STECLA/ALBI9_A</strain>
    </source>
</reference>
<feature type="region of interest" description="Disordered" evidence="1">
    <location>
        <begin position="512"/>
        <end position="533"/>
    </location>
</feature>
<dbReference type="VEuPathDB" id="VectorBase:AALB002287"/>
<dbReference type="VEuPathDB" id="VectorBase:AALB20_034516"/>
<sequence length="788" mass="86371">MDVQMVIPVMPIVNDDKDGGIPDDTRQAGQTAGSELLVQDFTLLGGASRGAAAASAGEPPCEDPAQLPGDRDDEQPKPVPDDSASGEGPLKLSQLVTGSDVIFKAFAGHGNDLKQAVWNRTASSSSSSNSQHHQPRWKALRTMPDDEQEFMVRLEPGIVYKGNELFKQLQLNSWKHYFVIWSNGSAEYGHRQGKVPSRSSRSVASSSVRNDGPGNEPSYAADPFDVRNVRNIDRNRGTRKCRTRRTIEQRDGAAGAFSFHRRQPQSTSSPEDSRPPALIERRTTVADGGSISRGARLGLGTVLDSLHRLKETRPAFSSANERVNLHDKRPHQQQSESRASAPESSQPERKARKEDGTDETEGQISRTLNEILPVTVIVFGRLVADRPATPKDGDNLLRVDPYVGLLRWDQRLEDALWQTLGWSRWSEYTGCSVACGKGVQQRFRHCLQSRGPPSVTSSSSITTERHAMAQPHPQTDDVLARSENEASAAMAAVVSTQPSGVSIAAAIAGNADKRTTATATATTTSGGNWNEEPVMDFQTHSGASGESIEQLSLGEPDDSIATMASAAMLTTDKTRNATIRSTVTATRRRGTWLSCEGHNIEQRSCNLYDCSGAVDLLSVLTADYQRRNWDESFDERINYEINQLEQNFTLMMSFRFMLTTGSSLSINFVTDGHGGLRVIQEKYGLSEMLPVPDAALFDGDWHSLALSGLDGGLVTVHVDCQWINSFVLTKGSIELPQYPLVDVGRDIELRQLTVVPGAKLAKLQCDSRTIAIRDVENRQVTNYFEHLN</sequence>
<dbReference type="Pfam" id="PF00090">
    <property type="entry name" value="TSP_1"/>
    <property type="match status" value="1"/>
</dbReference>
<dbReference type="PROSITE" id="PS50092">
    <property type="entry name" value="TSP1"/>
    <property type="match status" value="1"/>
</dbReference>
<dbReference type="InterPro" id="IPR013320">
    <property type="entry name" value="ConA-like_dom_sf"/>
</dbReference>
<feature type="compositionally biased region" description="Basic and acidic residues" evidence="1">
    <location>
        <begin position="346"/>
        <end position="355"/>
    </location>
</feature>
<feature type="compositionally biased region" description="Polar residues" evidence="1">
    <location>
        <begin position="332"/>
        <end position="345"/>
    </location>
</feature>
<keyword evidence="3" id="KW-1185">Reference proteome</keyword>
<organism evidence="2 3">
    <name type="scientific">Anopheles albimanus</name>
    <name type="common">New world malaria mosquito</name>
    <dbReference type="NCBI Taxonomy" id="7167"/>
    <lineage>
        <taxon>Eukaryota</taxon>
        <taxon>Metazoa</taxon>
        <taxon>Ecdysozoa</taxon>
        <taxon>Arthropoda</taxon>
        <taxon>Hexapoda</taxon>
        <taxon>Insecta</taxon>
        <taxon>Pterygota</taxon>
        <taxon>Neoptera</taxon>
        <taxon>Endopterygota</taxon>
        <taxon>Diptera</taxon>
        <taxon>Nematocera</taxon>
        <taxon>Culicoidea</taxon>
        <taxon>Culicidae</taxon>
        <taxon>Anophelinae</taxon>
        <taxon>Anopheles</taxon>
    </lineage>
</organism>
<proteinExistence type="predicted"/>
<feature type="compositionally biased region" description="Low complexity" evidence="1">
    <location>
        <begin position="48"/>
        <end position="57"/>
    </location>
</feature>
<dbReference type="SUPFAM" id="SSF49899">
    <property type="entry name" value="Concanavalin A-like lectins/glucanases"/>
    <property type="match status" value="1"/>
</dbReference>
<feature type="compositionally biased region" description="Basic and acidic residues" evidence="1">
    <location>
        <begin position="224"/>
        <end position="236"/>
    </location>
</feature>
<feature type="region of interest" description="Disordered" evidence="1">
    <location>
        <begin position="48"/>
        <end position="91"/>
    </location>
</feature>
<dbReference type="Proteomes" id="UP000069272">
    <property type="component" value="Chromosome 2R"/>
</dbReference>
<feature type="compositionally biased region" description="Basic and acidic residues" evidence="1">
    <location>
        <begin position="474"/>
        <end position="484"/>
    </location>
</feature>
<evidence type="ECO:0000256" key="1">
    <source>
        <dbReference type="SAM" id="MobiDB-lite"/>
    </source>
</evidence>
<evidence type="ECO:0000313" key="2">
    <source>
        <dbReference type="EnsemblMetazoa" id="AALB002287-PA"/>
    </source>
</evidence>
<feature type="region of interest" description="Disordered" evidence="1">
    <location>
        <begin position="188"/>
        <end position="277"/>
    </location>
</feature>
<evidence type="ECO:0008006" key="4">
    <source>
        <dbReference type="Google" id="ProtNLM"/>
    </source>
</evidence>
<dbReference type="Gene3D" id="2.20.100.10">
    <property type="entry name" value="Thrombospondin type-1 (TSP1) repeat"/>
    <property type="match status" value="1"/>
</dbReference>
<feature type="region of interest" description="Disordered" evidence="1">
    <location>
        <begin position="448"/>
        <end position="484"/>
    </location>
</feature>
<accession>A0A182F729</accession>
<dbReference type="SUPFAM" id="SSF82895">
    <property type="entry name" value="TSP-1 type 1 repeat"/>
    <property type="match status" value="1"/>
</dbReference>
<dbReference type="InterPro" id="IPR000884">
    <property type="entry name" value="TSP1_rpt"/>
</dbReference>